<sequence length="50" mass="5275">MHRGALLLLDLRDVLRLGSPPFPPPPGFEPLTGTERSAPPIAAVVAARTC</sequence>
<dbReference type="EMBL" id="EU955295">
    <property type="protein sequence ID" value="ACG27413.1"/>
    <property type="molecule type" value="mRNA"/>
</dbReference>
<name>B6SRD0_MAIZE</name>
<reference evidence="1" key="1">
    <citation type="journal article" date="2009" name="Plant Mol. Biol.">
        <title>Insights into corn genes derived from large-scale cDNA sequencing.</title>
        <authorList>
            <person name="Alexandrov N.N."/>
            <person name="Brover V.V."/>
            <person name="Freidin S."/>
            <person name="Troukhan M.E."/>
            <person name="Tatarinova T.V."/>
            <person name="Zhang H."/>
            <person name="Swaller T.J."/>
            <person name="Lu Y.P."/>
            <person name="Bouck J."/>
            <person name="Flavell R.B."/>
            <person name="Feldmann K.A."/>
        </authorList>
    </citation>
    <scope>NUCLEOTIDE SEQUENCE</scope>
</reference>
<evidence type="ECO:0000313" key="1">
    <source>
        <dbReference type="EMBL" id="ACG27413.1"/>
    </source>
</evidence>
<accession>B6SRD0</accession>
<dbReference type="AlphaFoldDB" id="B6SRD0"/>
<organism evidence="1">
    <name type="scientific">Zea mays</name>
    <name type="common">Maize</name>
    <dbReference type="NCBI Taxonomy" id="4577"/>
    <lineage>
        <taxon>Eukaryota</taxon>
        <taxon>Viridiplantae</taxon>
        <taxon>Streptophyta</taxon>
        <taxon>Embryophyta</taxon>
        <taxon>Tracheophyta</taxon>
        <taxon>Spermatophyta</taxon>
        <taxon>Magnoliopsida</taxon>
        <taxon>Liliopsida</taxon>
        <taxon>Poales</taxon>
        <taxon>Poaceae</taxon>
        <taxon>PACMAD clade</taxon>
        <taxon>Panicoideae</taxon>
        <taxon>Andropogonodae</taxon>
        <taxon>Andropogoneae</taxon>
        <taxon>Tripsacinae</taxon>
        <taxon>Zea</taxon>
    </lineage>
</organism>
<protein>
    <submittedName>
        <fullName evidence="1">Uncharacterized protein</fullName>
    </submittedName>
</protein>
<proteinExistence type="evidence at transcript level"/>